<name>A0A9P6Y5M1_RHIOR</name>
<keyword evidence="2" id="KW-0812">Transmembrane</keyword>
<evidence type="ECO:0000313" key="3">
    <source>
        <dbReference type="EMBL" id="KAG1539311.1"/>
    </source>
</evidence>
<evidence type="ECO:0000313" key="4">
    <source>
        <dbReference type="Proteomes" id="UP000717996"/>
    </source>
</evidence>
<feature type="transmembrane region" description="Helical" evidence="2">
    <location>
        <begin position="79"/>
        <end position="96"/>
    </location>
</feature>
<accession>A0A9P6Y5M1</accession>
<feature type="transmembrane region" description="Helical" evidence="2">
    <location>
        <begin position="6"/>
        <end position="25"/>
    </location>
</feature>
<comment type="caution">
    <text evidence="3">The sequence shown here is derived from an EMBL/GenBank/DDBJ whole genome shotgun (WGS) entry which is preliminary data.</text>
</comment>
<dbReference type="OrthoDB" id="5597503at2759"/>
<keyword evidence="2" id="KW-0472">Membrane</keyword>
<gene>
    <name evidence="3" type="ORF">G6F51_009216</name>
</gene>
<organism evidence="3 4">
    <name type="scientific">Rhizopus oryzae</name>
    <name type="common">Mucormycosis agent</name>
    <name type="synonym">Rhizopus arrhizus var. delemar</name>
    <dbReference type="NCBI Taxonomy" id="64495"/>
    <lineage>
        <taxon>Eukaryota</taxon>
        <taxon>Fungi</taxon>
        <taxon>Fungi incertae sedis</taxon>
        <taxon>Mucoromycota</taxon>
        <taxon>Mucoromycotina</taxon>
        <taxon>Mucoromycetes</taxon>
        <taxon>Mucorales</taxon>
        <taxon>Mucorineae</taxon>
        <taxon>Rhizopodaceae</taxon>
        <taxon>Rhizopus</taxon>
    </lineage>
</organism>
<evidence type="ECO:0000256" key="1">
    <source>
        <dbReference type="SAM" id="MobiDB-lite"/>
    </source>
</evidence>
<evidence type="ECO:0000256" key="2">
    <source>
        <dbReference type="SAM" id="Phobius"/>
    </source>
</evidence>
<proteinExistence type="predicted"/>
<protein>
    <recommendedName>
        <fullName evidence="5">Transmembrane protein</fullName>
    </recommendedName>
</protein>
<dbReference type="AlphaFoldDB" id="A0A9P6Y5M1"/>
<dbReference type="EMBL" id="JAANIT010001649">
    <property type="protein sequence ID" value="KAG1539311.1"/>
    <property type="molecule type" value="Genomic_DNA"/>
</dbReference>
<sequence>MAPVPGVSIVTMAIQGASAYVGAELAVRSLFPKKNNILFITMCKFVLGFSMAIKTAIFLAFHASLGQVTCEIIGRIADFFYHFAMAAGTAVMLSRVQAITPIQWKKSAAALHILLVILRFAIGIVDVIVVTITVHDTNTCKYKNAKYWGPVYTLYDTSIDIYVTCIISAILIMHIRSLTFGDMRISITLYTSVIYNNVIRTFLLTIVNIISAAFIFTSNGNKYTMIVWPITNIGFVLLIGYDSDVTKTIQKLRQGRWRQTASNSNIGLRQVPHITRPARTKERPVSREILNDPEYQRYDTNSDNSSTLHIEKTLTDEHKQHNVGEKDNVQLSDERKMTRIDL</sequence>
<feature type="transmembrane region" description="Helical" evidence="2">
    <location>
        <begin position="37"/>
        <end position="59"/>
    </location>
</feature>
<keyword evidence="2" id="KW-1133">Transmembrane helix</keyword>
<evidence type="ECO:0008006" key="5">
    <source>
        <dbReference type="Google" id="ProtNLM"/>
    </source>
</evidence>
<feature type="transmembrane region" description="Helical" evidence="2">
    <location>
        <begin position="194"/>
        <end position="217"/>
    </location>
</feature>
<feature type="transmembrane region" description="Helical" evidence="2">
    <location>
        <begin position="108"/>
        <end position="132"/>
    </location>
</feature>
<feature type="transmembrane region" description="Helical" evidence="2">
    <location>
        <begin position="223"/>
        <end position="241"/>
    </location>
</feature>
<feature type="region of interest" description="Disordered" evidence="1">
    <location>
        <begin position="278"/>
        <end position="305"/>
    </location>
</feature>
<feature type="compositionally biased region" description="Basic and acidic residues" evidence="1">
    <location>
        <begin position="279"/>
        <end position="297"/>
    </location>
</feature>
<dbReference type="Proteomes" id="UP000717996">
    <property type="component" value="Unassembled WGS sequence"/>
</dbReference>
<reference evidence="3" key="1">
    <citation type="journal article" date="2020" name="Microb. Genom.">
        <title>Genetic diversity of clinical and environmental Mucorales isolates obtained from an investigation of mucormycosis cases among solid organ transplant recipients.</title>
        <authorList>
            <person name="Nguyen M.H."/>
            <person name="Kaul D."/>
            <person name="Muto C."/>
            <person name="Cheng S.J."/>
            <person name="Richter R.A."/>
            <person name="Bruno V.M."/>
            <person name="Liu G."/>
            <person name="Beyhan S."/>
            <person name="Sundermann A.J."/>
            <person name="Mounaud S."/>
            <person name="Pasculle A.W."/>
            <person name="Nierman W.C."/>
            <person name="Driscoll E."/>
            <person name="Cumbie R."/>
            <person name="Clancy C.J."/>
            <person name="Dupont C.L."/>
        </authorList>
    </citation>
    <scope>NUCLEOTIDE SEQUENCE</scope>
    <source>
        <strain evidence="3">GL16</strain>
    </source>
</reference>
<feature type="transmembrane region" description="Helical" evidence="2">
    <location>
        <begin position="152"/>
        <end position="173"/>
    </location>
</feature>